<evidence type="ECO:0000256" key="5">
    <source>
        <dbReference type="SAM" id="Phobius"/>
    </source>
</evidence>
<gene>
    <name evidence="7" type="ORF">GCM10011354_31110</name>
</gene>
<feature type="compositionally biased region" description="Low complexity" evidence="4">
    <location>
        <begin position="83"/>
        <end position="97"/>
    </location>
</feature>
<feature type="domain" description="PDZ" evidence="6">
    <location>
        <begin position="382"/>
        <end position="458"/>
    </location>
</feature>
<dbReference type="PRINTS" id="PR00834">
    <property type="entry name" value="PROTEASES2C"/>
</dbReference>
<evidence type="ECO:0000256" key="1">
    <source>
        <dbReference type="ARBA" id="ARBA00010541"/>
    </source>
</evidence>
<dbReference type="InterPro" id="IPR043504">
    <property type="entry name" value="Peptidase_S1_PA_chymotrypsin"/>
</dbReference>
<dbReference type="EMBL" id="BMHA01000013">
    <property type="protein sequence ID" value="GGI08843.1"/>
    <property type="molecule type" value="Genomic_DNA"/>
</dbReference>
<keyword evidence="5" id="KW-1133">Transmembrane helix</keyword>
<comment type="caution">
    <text evidence="7">The sequence shown here is derived from an EMBL/GenBank/DDBJ whole genome shotgun (WGS) entry which is preliminary data.</text>
</comment>
<dbReference type="GO" id="GO:0004252">
    <property type="term" value="F:serine-type endopeptidase activity"/>
    <property type="evidence" value="ECO:0007669"/>
    <property type="project" value="InterPro"/>
</dbReference>
<dbReference type="Proteomes" id="UP000650511">
    <property type="component" value="Unassembled WGS sequence"/>
</dbReference>
<dbReference type="InterPro" id="IPR009003">
    <property type="entry name" value="Peptidase_S1_PA"/>
</dbReference>
<feature type="transmembrane region" description="Helical" evidence="5">
    <location>
        <begin position="115"/>
        <end position="138"/>
    </location>
</feature>
<dbReference type="Gene3D" id="2.40.10.10">
    <property type="entry name" value="Trypsin-like serine proteases"/>
    <property type="match status" value="2"/>
</dbReference>
<evidence type="ECO:0000256" key="3">
    <source>
        <dbReference type="ARBA" id="ARBA00022801"/>
    </source>
</evidence>
<dbReference type="Pfam" id="PF13365">
    <property type="entry name" value="Trypsin_2"/>
    <property type="match status" value="1"/>
</dbReference>
<dbReference type="PANTHER" id="PTHR43343:SF3">
    <property type="entry name" value="PROTEASE DO-LIKE 8, CHLOROPLASTIC"/>
    <property type="match status" value="1"/>
</dbReference>
<comment type="similarity">
    <text evidence="1">Belongs to the peptidase S1C family.</text>
</comment>
<keyword evidence="2" id="KW-0645">Protease</keyword>
<dbReference type="AlphaFoldDB" id="A0A8J3AAS5"/>
<name>A0A8J3AAS5_9ACTN</name>
<dbReference type="PANTHER" id="PTHR43343">
    <property type="entry name" value="PEPTIDASE S12"/>
    <property type="match status" value="1"/>
</dbReference>
<dbReference type="Gene3D" id="2.30.42.10">
    <property type="match status" value="1"/>
</dbReference>
<feature type="compositionally biased region" description="Low complexity" evidence="4">
    <location>
        <begin position="36"/>
        <end position="49"/>
    </location>
</feature>
<keyword evidence="5" id="KW-0812">Transmembrane</keyword>
<feature type="region of interest" description="Disordered" evidence="4">
    <location>
        <begin position="1"/>
        <end position="112"/>
    </location>
</feature>
<keyword evidence="5" id="KW-0472">Membrane</keyword>
<sequence length="472" mass="47676">MSYDREEWRRPWRSGDTPVSFGDPGAARASTDVIPGSAEATGSSAVVSGAGAGSDQRTTPPLTSATEPIARFPQPPPSGWDESSAGPGSPVGSVRPPDTTGTVDAPEPRRSRGGLLGALVGGVLGAAIGTAATLALVVPGGDTGPSPVSAPAIEVDGDFGAVVPAVAQAVTPSVVTIDVPVTPGGATINAAPALGSGVIYRSDGYILTNHHVVEGASDVRVRLSNGDVLDAQIIGSDQLNDLAVLLVDRTDLPAVNLRDAVDDPLIVGEQVVAIGSPFGLDASVTSGIISALNREIRVDEQDNAALVIPSVIQTDAAINPGNSGGALVDARGRLVGINTAILTRTGASQGVGFAVSAEQAVVSADQLIQDGFVRHPLLGISGIDVSPETAEEFGLAAPRGALVDAVQDDTGAAEAGIRPGDIIVEVDGEPLATMSELVAEVRRRQPGEAIDLGLIRDGEELTVAVTLGERPR</sequence>
<proteinExistence type="inferred from homology"/>
<evidence type="ECO:0000313" key="8">
    <source>
        <dbReference type="Proteomes" id="UP000650511"/>
    </source>
</evidence>
<dbReference type="InterPro" id="IPR036034">
    <property type="entry name" value="PDZ_sf"/>
</dbReference>
<keyword evidence="8" id="KW-1185">Reference proteome</keyword>
<accession>A0A8J3AAS5</accession>
<organism evidence="7 8">
    <name type="scientific">Egicoccus halophilus</name>
    <dbReference type="NCBI Taxonomy" id="1670830"/>
    <lineage>
        <taxon>Bacteria</taxon>
        <taxon>Bacillati</taxon>
        <taxon>Actinomycetota</taxon>
        <taxon>Nitriliruptoria</taxon>
        <taxon>Egicoccales</taxon>
        <taxon>Egicoccaceae</taxon>
        <taxon>Egicoccus</taxon>
    </lineage>
</organism>
<reference evidence="7" key="2">
    <citation type="submission" date="2020-09" db="EMBL/GenBank/DDBJ databases">
        <authorList>
            <person name="Sun Q."/>
            <person name="Zhou Y."/>
        </authorList>
    </citation>
    <scope>NUCLEOTIDE SEQUENCE</scope>
    <source>
        <strain evidence="7">CGMCC 1.14988</strain>
    </source>
</reference>
<feature type="compositionally biased region" description="Basic and acidic residues" evidence="4">
    <location>
        <begin position="1"/>
        <end position="10"/>
    </location>
</feature>
<evidence type="ECO:0000256" key="2">
    <source>
        <dbReference type="ARBA" id="ARBA00022670"/>
    </source>
</evidence>
<dbReference type="SUPFAM" id="SSF50494">
    <property type="entry name" value="Trypsin-like serine proteases"/>
    <property type="match status" value="1"/>
</dbReference>
<reference evidence="7" key="1">
    <citation type="journal article" date="2014" name="Int. J. Syst. Evol. Microbiol.">
        <title>Complete genome sequence of Corynebacterium casei LMG S-19264T (=DSM 44701T), isolated from a smear-ripened cheese.</title>
        <authorList>
            <consortium name="US DOE Joint Genome Institute (JGI-PGF)"/>
            <person name="Walter F."/>
            <person name="Albersmeier A."/>
            <person name="Kalinowski J."/>
            <person name="Ruckert C."/>
        </authorList>
    </citation>
    <scope>NUCLEOTIDE SEQUENCE</scope>
    <source>
        <strain evidence="7">CGMCC 1.14988</strain>
    </source>
</reference>
<feature type="compositionally biased region" description="Polar residues" evidence="4">
    <location>
        <begin position="55"/>
        <end position="66"/>
    </location>
</feature>
<dbReference type="InterPro" id="IPR001478">
    <property type="entry name" value="PDZ"/>
</dbReference>
<dbReference type="PROSITE" id="PS50106">
    <property type="entry name" value="PDZ"/>
    <property type="match status" value="1"/>
</dbReference>
<dbReference type="SMART" id="SM00228">
    <property type="entry name" value="PDZ"/>
    <property type="match status" value="1"/>
</dbReference>
<dbReference type="Pfam" id="PF13180">
    <property type="entry name" value="PDZ_2"/>
    <property type="match status" value="1"/>
</dbReference>
<evidence type="ECO:0000313" key="7">
    <source>
        <dbReference type="EMBL" id="GGI08843.1"/>
    </source>
</evidence>
<dbReference type="InterPro" id="IPR051201">
    <property type="entry name" value="Chloro_Bact_Ser_Proteases"/>
</dbReference>
<evidence type="ECO:0000259" key="6">
    <source>
        <dbReference type="PROSITE" id="PS50106"/>
    </source>
</evidence>
<dbReference type="RefSeq" id="WP_130648778.1">
    <property type="nucleotide sequence ID" value="NZ_BMHA01000013.1"/>
</dbReference>
<dbReference type="OrthoDB" id="73775at2"/>
<dbReference type="SUPFAM" id="SSF50156">
    <property type="entry name" value="PDZ domain-like"/>
    <property type="match status" value="1"/>
</dbReference>
<protein>
    <recommendedName>
        <fullName evidence="6">PDZ domain-containing protein</fullName>
    </recommendedName>
</protein>
<evidence type="ECO:0000256" key="4">
    <source>
        <dbReference type="SAM" id="MobiDB-lite"/>
    </source>
</evidence>
<keyword evidence="3" id="KW-0378">Hydrolase</keyword>
<dbReference type="InterPro" id="IPR001940">
    <property type="entry name" value="Peptidase_S1C"/>
</dbReference>
<dbReference type="GO" id="GO:0006508">
    <property type="term" value="P:proteolysis"/>
    <property type="evidence" value="ECO:0007669"/>
    <property type="project" value="UniProtKB-KW"/>
</dbReference>